<dbReference type="Proteomes" id="UP000516437">
    <property type="component" value="Unassembled WGS sequence"/>
</dbReference>
<dbReference type="AlphaFoldDB" id="A0A6A1ULA6"/>
<keyword evidence="2" id="KW-1185">Reference proteome</keyword>
<reference evidence="1 2" key="1">
    <citation type="journal article" date="2019" name="Plant Biotechnol. J.">
        <title>The red bayberry genome and genetic basis of sex determination.</title>
        <authorList>
            <person name="Jia H.M."/>
            <person name="Jia H.J."/>
            <person name="Cai Q.L."/>
            <person name="Wang Y."/>
            <person name="Zhao H.B."/>
            <person name="Yang W.F."/>
            <person name="Wang G.Y."/>
            <person name="Li Y.H."/>
            <person name="Zhan D.L."/>
            <person name="Shen Y.T."/>
            <person name="Niu Q.F."/>
            <person name="Chang L."/>
            <person name="Qiu J."/>
            <person name="Zhao L."/>
            <person name="Xie H.B."/>
            <person name="Fu W.Y."/>
            <person name="Jin J."/>
            <person name="Li X.W."/>
            <person name="Jiao Y."/>
            <person name="Zhou C.C."/>
            <person name="Tu T."/>
            <person name="Chai C.Y."/>
            <person name="Gao J.L."/>
            <person name="Fan L.J."/>
            <person name="van de Weg E."/>
            <person name="Wang J.Y."/>
            <person name="Gao Z.S."/>
        </authorList>
    </citation>
    <scope>NUCLEOTIDE SEQUENCE [LARGE SCALE GENOMIC DNA]</scope>
    <source>
        <tissue evidence="1">Leaves</tissue>
    </source>
</reference>
<accession>A0A6A1ULA6</accession>
<name>A0A6A1ULA6_9ROSI</name>
<dbReference type="OrthoDB" id="1750780at2759"/>
<comment type="caution">
    <text evidence="1">The sequence shown here is derived from an EMBL/GenBank/DDBJ whole genome shotgun (WGS) entry which is preliminary data.</text>
</comment>
<gene>
    <name evidence="1" type="ORF">CJ030_MR0G006911</name>
</gene>
<organism evidence="1 2">
    <name type="scientific">Morella rubra</name>
    <name type="common">Chinese bayberry</name>
    <dbReference type="NCBI Taxonomy" id="262757"/>
    <lineage>
        <taxon>Eukaryota</taxon>
        <taxon>Viridiplantae</taxon>
        <taxon>Streptophyta</taxon>
        <taxon>Embryophyta</taxon>
        <taxon>Tracheophyta</taxon>
        <taxon>Spermatophyta</taxon>
        <taxon>Magnoliopsida</taxon>
        <taxon>eudicotyledons</taxon>
        <taxon>Gunneridae</taxon>
        <taxon>Pentapetalae</taxon>
        <taxon>rosids</taxon>
        <taxon>fabids</taxon>
        <taxon>Fagales</taxon>
        <taxon>Myricaceae</taxon>
        <taxon>Morella</taxon>
    </lineage>
</organism>
<proteinExistence type="predicted"/>
<sequence length="176" mass="20525">MQSVVGGWEIVLNEVILRDILGIPHVGPQAYEIKTWPVVKGFDYGEALVYLLGDAIIAADAPRKIHANQLQIRLRLVHLICSHNLIPRTGHRDRWDIERLREISGCLSVRLVMRMRMLMMIRDVLSENEPEGEERISTMHKAQKKFLEERFTSMQEEQRTFFEEMKTLMARFPPNS</sequence>
<protein>
    <submittedName>
        <fullName evidence="1">Uncharacterized protein</fullName>
    </submittedName>
</protein>
<evidence type="ECO:0000313" key="2">
    <source>
        <dbReference type="Proteomes" id="UP000516437"/>
    </source>
</evidence>
<dbReference type="EMBL" id="RXIC02000146">
    <property type="protein sequence ID" value="KAB1200587.1"/>
    <property type="molecule type" value="Genomic_DNA"/>
</dbReference>
<evidence type="ECO:0000313" key="1">
    <source>
        <dbReference type="EMBL" id="KAB1200587.1"/>
    </source>
</evidence>